<dbReference type="Pfam" id="PF11902">
    <property type="entry name" value="DUF3422"/>
    <property type="match status" value="1"/>
</dbReference>
<evidence type="ECO:0000313" key="2">
    <source>
        <dbReference type="EMBL" id="KAB0267221.1"/>
    </source>
</evidence>
<dbReference type="AlphaFoldDB" id="A0A5N3PBZ1"/>
<evidence type="ECO:0000256" key="1">
    <source>
        <dbReference type="SAM" id="Phobius"/>
    </source>
</evidence>
<dbReference type="InterPro" id="IPR021830">
    <property type="entry name" value="DUF3422"/>
</dbReference>
<keyword evidence="1" id="KW-1133">Transmembrane helix</keyword>
<accession>A0A5N3PBZ1</accession>
<feature type="transmembrane region" description="Helical" evidence="1">
    <location>
        <begin position="352"/>
        <end position="373"/>
    </location>
</feature>
<name>A0A5N3PBZ1_9HYPH</name>
<keyword evidence="3" id="KW-1185">Reference proteome</keyword>
<keyword evidence="1" id="KW-0812">Transmembrane</keyword>
<dbReference type="Proteomes" id="UP000325684">
    <property type="component" value="Unassembled WGS sequence"/>
</dbReference>
<feature type="transmembrane region" description="Helical" evidence="1">
    <location>
        <begin position="385"/>
        <end position="405"/>
    </location>
</feature>
<proteinExistence type="predicted"/>
<dbReference type="RefSeq" id="WP_150943064.1">
    <property type="nucleotide sequence ID" value="NZ_VCMV01000013.1"/>
</dbReference>
<reference evidence="2 3" key="1">
    <citation type="journal article" date="2019" name="Microorganisms">
        <title>Genome Insights into the Novel Species Microvirga brassicacearum, a Rapeseed Endophyte with Biotechnological Potential.</title>
        <authorList>
            <person name="Jimenez-Gomez A."/>
            <person name="Saati-Santamaria Z."/>
            <person name="Igual J.M."/>
            <person name="Rivas R."/>
            <person name="Mateos P.F."/>
            <person name="Garcia-Fraile P."/>
        </authorList>
    </citation>
    <scope>NUCLEOTIDE SEQUENCE [LARGE SCALE GENOMIC DNA]</scope>
    <source>
        <strain evidence="2 3">CDVBN77</strain>
    </source>
</reference>
<organism evidence="2 3">
    <name type="scientific">Microvirga brassicacearum</name>
    <dbReference type="NCBI Taxonomy" id="2580413"/>
    <lineage>
        <taxon>Bacteria</taxon>
        <taxon>Pseudomonadati</taxon>
        <taxon>Pseudomonadota</taxon>
        <taxon>Alphaproteobacteria</taxon>
        <taxon>Hyphomicrobiales</taxon>
        <taxon>Methylobacteriaceae</taxon>
        <taxon>Microvirga</taxon>
    </lineage>
</organism>
<sequence length="419" mass="46707">MNTSASPDHRLRRILHDELHARSSLYFEAPANVWHVAMLIDPAMDVPPSLLILPDVEVSPDRRHGIAPLGEGRLKWERHTEFLTLTFVFPARPGQRWLQEPDRAVALCKTVASERIAAVHIRVETQEHGASILGTCGFVDPVASHVGGRDGTAWSDFRLDAGGYVRILFGCHRLNAYRTGRMVRRLLEIETYRMMALLGLPLAREAAQKLNLLDVRLTSLVLQMRTETRSEKDLLSDITRLSSEVMGFIASSRDRFSATAAYAELVMDRIAELREDRVEGHQRVGVFLERRFRPAIRTCAVTERRLDRLAESVAQAGDLLRTTVQVALAEQNAALLHSVERRARTQVRIQQAVEGFSIIAISYYLINLFKLAMDSAVNLGLDGKGAKSAMLITIPAVLAAVGLVVRRVRRAIADEQAGS</sequence>
<dbReference type="EMBL" id="VCMV01000013">
    <property type="protein sequence ID" value="KAB0267221.1"/>
    <property type="molecule type" value="Genomic_DNA"/>
</dbReference>
<evidence type="ECO:0000313" key="3">
    <source>
        <dbReference type="Proteomes" id="UP000325684"/>
    </source>
</evidence>
<gene>
    <name evidence="2" type="ORF">FEZ63_07760</name>
</gene>
<keyword evidence="1" id="KW-0472">Membrane</keyword>
<comment type="caution">
    <text evidence="2">The sequence shown here is derived from an EMBL/GenBank/DDBJ whole genome shotgun (WGS) entry which is preliminary data.</text>
</comment>
<protein>
    <submittedName>
        <fullName evidence="2">DUF3422 domain-containing protein</fullName>
    </submittedName>
</protein>
<dbReference type="OrthoDB" id="9767470at2"/>